<accession>A0A837IIP3</accession>
<organism evidence="1 2">
    <name type="scientific">Candidatus Collierbacteria bacterium GW2011_GWB2_45_17</name>
    <dbReference type="NCBI Taxonomy" id="1618388"/>
    <lineage>
        <taxon>Bacteria</taxon>
        <taxon>Candidatus Collieribacteriota</taxon>
    </lineage>
</organism>
<evidence type="ECO:0000313" key="2">
    <source>
        <dbReference type="Proteomes" id="UP000034078"/>
    </source>
</evidence>
<reference evidence="1 2" key="1">
    <citation type="journal article" date="2015" name="Nature">
        <title>rRNA introns, odd ribosomes, and small enigmatic genomes across a large radiation of phyla.</title>
        <authorList>
            <person name="Brown C.T."/>
            <person name="Hug L.A."/>
            <person name="Thomas B.C."/>
            <person name="Sharon I."/>
            <person name="Castelle C.J."/>
            <person name="Singh A."/>
            <person name="Wilkins M.J."/>
            <person name="Williams K.H."/>
            <person name="Banfield J.F."/>
        </authorList>
    </citation>
    <scope>NUCLEOTIDE SEQUENCE [LARGE SCALE GENOMIC DNA]</scope>
</reference>
<dbReference type="Proteomes" id="UP000034078">
    <property type="component" value="Unassembled WGS sequence"/>
</dbReference>
<name>A0A837IIP3_9BACT</name>
<sequence length="62" mass="7203">MDEKKTKFYQSYANLPLELRSEICIVIDGEPITWNIAKFELDNGTTKGLEILQKLFDLNILK</sequence>
<dbReference type="EMBL" id="LCKO01000005">
    <property type="protein sequence ID" value="KKU00343.1"/>
    <property type="molecule type" value="Genomic_DNA"/>
</dbReference>
<protein>
    <submittedName>
        <fullName evidence="1">Uncharacterized protein</fullName>
    </submittedName>
</protein>
<dbReference type="AlphaFoldDB" id="A0A837IIP3"/>
<comment type="caution">
    <text evidence="1">The sequence shown here is derived from an EMBL/GenBank/DDBJ whole genome shotgun (WGS) entry which is preliminary data.</text>
</comment>
<proteinExistence type="predicted"/>
<gene>
    <name evidence="1" type="ORF">UX01_C0005G0020</name>
</gene>
<evidence type="ECO:0000313" key="1">
    <source>
        <dbReference type="EMBL" id="KKU00343.1"/>
    </source>
</evidence>